<dbReference type="GO" id="GO:0016746">
    <property type="term" value="F:acyltransferase activity"/>
    <property type="evidence" value="ECO:0007669"/>
    <property type="project" value="UniProtKB-KW"/>
</dbReference>
<evidence type="ECO:0000256" key="2">
    <source>
        <dbReference type="ARBA" id="ARBA00023315"/>
    </source>
</evidence>
<sequence length="404" mass="44465">MNLVLFDNNYRSGMLPLAFTRPQAAIRIGILTVKEKWELWTKASASYLVDDVLSQKFASNIQEDNVFISASVLPNEELVHAVSQLEKGQALVKEGLLIAVRASEFSLQEAQLNALEKFDVINFEGEFVLLDKIYKLIPHNQAEIKSDFKVLTRDRQSQAIDETVTVVGLNKNPELLHQIFIEEGAEVEYCSLNPKEGPIYIGRNAKIWEGAMMRGPIAIGESVHISMGAKILPGATIGPWSKVGGEVSNSVITGYSNKVHDGYLGDSILGEWCNLGADTNTSNLKNDFAMVKLWDYSTGRFGKTGLQFCGLVMGDYSRCAINTAFNSGTVVGVGSNIFGSGFPRNFVPSFVIGGPQGYRINGLKAVVNTGEMAMARRNVEMSEQDELILEAVFEQTKQYRTSLK</sequence>
<keyword evidence="4" id="KW-1185">Reference proteome</keyword>
<dbReference type="RefSeq" id="WP_212188616.1">
    <property type="nucleotide sequence ID" value="NZ_JAGTAR010000004.1"/>
</dbReference>
<dbReference type="InterPro" id="IPR011004">
    <property type="entry name" value="Trimer_LpxA-like_sf"/>
</dbReference>
<accession>A0A941F3L5</accession>
<dbReference type="InterPro" id="IPR023917">
    <property type="entry name" value="Bifunctiontional_GlmU_bac-type"/>
</dbReference>
<dbReference type="NCBIfam" id="TIGR03991">
    <property type="entry name" value="alt_bact_glmU"/>
    <property type="match status" value="1"/>
</dbReference>
<dbReference type="Proteomes" id="UP000679220">
    <property type="component" value="Unassembled WGS sequence"/>
</dbReference>
<dbReference type="EMBL" id="JAGTAR010000004">
    <property type="protein sequence ID" value="MBR8534710.1"/>
    <property type="molecule type" value="Genomic_DNA"/>
</dbReference>
<evidence type="ECO:0000313" key="3">
    <source>
        <dbReference type="EMBL" id="MBR8534710.1"/>
    </source>
</evidence>
<reference evidence="3" key="1">
    <citation type="journal article" date="2018" name="Int. J. Syst. Evol. Microbiol.">
        <title>Carboxylicivirga sediminis sp. nov., isolated from coastal sediment.</title>
        <authorList>
            <person name="Wang F.Q."/>
            <person name="Ren L.H."/>
            <person name="Zou R.J."/>
            <person name="Sun Y.Z."/>
            <person name="Liu X.J."/>
            <person name="Jiang F."/>
            <person name="Liu L.J."/>
        </authorList>
    </citation>
    <scope>NUCLEOTIDE SEQUENCE</scope>
    <source>
        <strain evidence="3">JR1</strain>
    </source>
</reference>
<dbReference type="AlphaFoldDB" id="A0A941F3L5"/>
<dbReference type="PANTHER" id="PTHR43584">
    <property type="entry name" value="NUCLEOTIDYL TRANSFERASE"/>
    <property type="match status" value="1"/>
</dbReference>
<reference evidence="3" key="2">
    <citation type="submission" date="2021-04" db="EMBL/GenBank/DDBJ databases">
        <authorList>
            <person name="Zhang T."/>
            <person name="Zhang Y."/>
            <person name="Lu D."/>
            <person name="Zuo D."/>
            <person name="Du Z."/>
        </authorList>
    </citation>
    <scope>NUCLEOTIDE SEQUENCE</scope>
    <source>
        <strain evidence="3">JR1</strain>
    </source>
</reference>
<dbReference type="Pfam" id="PF13562">
    <property type="entry name" value="NTP_transf_4"/>
    <property type="match status" value="1"/>
</dbReference>
<gene>
    <name evidence="3" type="ORF">KDU71_04000</name>
</gene>
<organism evidence="3 4">
    <name type="scientific">Carboxylicivirga sediminis</name>
    <dbReference type="NCBI Taxonomy" id="2006564"/>
    <lineage>
        <taxon>Bacteria</taxon>
        <taxon>Pseudomonadati</taxon>
        <taxon>Bacteroidota</taxon>
        <taxon>Bacteroidia</taxon>
        <taxon>Marinilabiliales</taxon>
        <taxon>Marinilabiliaceae</taxon>
        <taxon>Carboxylicivirga</taxon>
    </lineage>
</organism>
<evidence type="ECO:0000256" key="1">
    <source>
        <dbReference type="ARBA" id="ARBA00022679"/>
    </source>
</evidence>
<dbReference type="GO" id="GO:0016779">
    <property type="term" value="F:nucleotidyltransferase activity"/>
    <property type="evidence" value="ECO:0007669"/>
    <property type="project" value="UniProtKB-ARBA"/>
</dbReference>
<protein>
    <submittedName>
        <fullName evidence="3">Glucose-1-phosphate thymidylyltransferase</fullName>
    </submittedName>
</protein>
<dbReference type="InterPro" id="IPR050065">
    <property type="entry name" value="GlmU-like"/>
</dbReference>
<proteinExistence type="predicted"/>
<evidence type="ECO:0000313" key="4">
    <source>
        <dbReference type="Proteomes" id="UP000679220"/>
    </source>
</evidence>
<name>A0A941F3L5_9BACT</name>
<keyword evidence="2" id="KW-0012">Acyltransferase</keyword>
<dbReference type="SUPFAM" id="SSF51161">
    <property type="entry name" value="Trimeric LpxA-like enzymes"/>
    <property type="match status" value="1"/>
</dbReference>
<comment type="caution">
    <text evidence="3">The sequence shown here is derived from an EMBL/GenBank/DDBJ whole genome shotgun (WGS) entry which is preliminary data.</text>
</comment>
<dbReference type="Gene3D" id="2.160.10.10">
    <property type="entry name" value="Hexapeptide repeat proteins"/>
    <property type="match status" value="1"/>
</dbReference>
<keyword evidence="1" id="KW-0808">Transferase</keyword>